<comment type="caution">
    <text evidence="2">The sequence shown here is derived from an EMBL/GenBank/DDBJ whole genome shotgun (WGS) entry which is preliminary data.</text>
</comment>
<evidence type="ECO:0000313" key="2">
    <source>
        <dbReference type="EMBL" id="GAA2096691.1"/>
    </source>
</evidence>
<gene>
    <name evidence="2" type="ORF">GCM10009726_04770</name>
</gene>
<evidence type="ECO:0000313" key="3">
    <source>
        <dbReference type="Proteomes" id="UP001501161"/>
    </source>
</evidence>
<proteinExistence type="predicted"/>
<evidence type="ECO:0000256" key="1">
    <source>
        <dbReference type="SAM" id="MobiDB-lite"/>
    </source>
</evidence>
<organism evidence="2 3">
    <name type="scientific">Nocardioides furvisabuli</name>
    <dbReference type="NCBI Taxonomy" id="375542"/>
    <lineage>
        <taxon>Bacteria</taxon>
        <taxon>Bacillati</taxon>
        <taxon>Actinomycetota</taxon>
        <taxon>Actinomycetes</taxon>
        <taxon>Propionibacteriales</taxon>
        <taxon>Nocardioidaceae</taxon>
        <taxon>Nocardioides</taxon>
    </lineage>
</organism>
<name>A0ABP5IF88_9ACTN</name>
<keyword evidence="3" id="KW-1185">Reference proteome</keyword>
<dbReference type="EMBL" id="BAAAMQ010000005">
    <property type="protein sequence ID" value="GAA2096691.1"/>
    <property type="molecule type" value="Genomic_DNA"/>
</dbReference>
<protein>
    <submittedName>
        <fullName evidence="2">Uncharacterized protein</fullName>
    </submittedName>
</protein>
<dbReference type="Proteomes" id="UP001501161">
    <property type="component" value="Unassembled WGS sequence"/>
</dbReference>
<reference evidence="3" key="1">
    <citation type="journal article" date="2019" name="Int. J. Syst. Evol. Microbiol.">
        <title>The Global Catalogue of Microorganisms (GCM) 10K type strain sequencing project: providing services to taxonomists for standard genome sequencing and annotation.</title>
        <authorList>
            <consortium name="The Broad Institute Genomics Platform"/>
            <consortium name="The Broad Institute Genome Sequencing Center for Infectious Disease"/>
            <person name="Wu L."/>
            <person name="Ma J."/>
        </authorList>
    </citation>
    <scope>NUCLEOTIDE SEQUENCE [LARGE SCALE GENOMIC DNA]</scope>
    <source>
        <strain evidence="3">JCM 13813</strain>
    </source>
</reference>
<accession>A0ABP5IF88</accession>
<feature type="region of interest" description="Disordered" evidence="1">
    <location>
        <begin position="1"/>
        <end position="96"/>
    </location>
</feature>
<sequence>MGFCTDGSLPSRRGKTDATDMLGNTSIGDGEQGKQGAGAAAGRRDASVVKGTSPRPARPTQRGAGSRRVGTAPDERRWMFCSSPRASMPAKSELPP</sequence>